<keyword evidence="3" id="KW-0479">Metal-binding</keyword>
<dbReference type="SMART" id="SM00487">
    <property type="entry name" value="DEXDc"/>
    <property type="match status" value="1"/>
</dbReference>
<dbReference type="Gene3D" id="3.40.50.10810">
    <property type="entry name" value="Tandem AAA-ATPase domain"/>
    <property type="match status" value="1"/>
</dbReference>
<sequence length="1088" mass="122848">MSAKIFNLPIKMTSALVAKLFPANVLQKAQNYVIQGRVLDVTASSDNHNIESFVAGSHPEPYRQDITLVNINHKILMNAHCTCPVRSNCKHVAAALLTLVDKKPVEEQRLSQWLMQLDEQATSGSADELPEQEKDRVIFVLSSDHQGVFVELKRSKLNKKGQFNRGSKLALTEVKYHIPWWISKEDAQIVSLLMSVLAANHHASKIYLEGEICALALNKMLNLDTCFWEDSRFPIMRTQAITPEFIWLELDRKHTQMQMQLPTLENWEFIATVPPMFVDLDYLRIGLLDTELTTAKLKLLQQMPPVPLTQVDSISHKMLQHFSPRNVPVPADIEFHEVDSPLKVRLTLTMVKLSDAMGAGKQPALRLEFLYGEICFSGKAKREAISLIKKDKVQYQVKRDLEGETRAADALSTLKFSFLNPLDVASSETLHCFATLGILPDAIYAWSQFVNTQDAVDNDSASTKQALTKLGYELIEAEDFDLNIVAAELDIDLNDDEDNGWFSLSLNADIDGQSVPLLALVARWLQQHGEPDDEQFLLLPSPNGGFIQVKAKTIKPLVSIIKELFDRHGEDKLQVPRSRAHLLNELTASEIRLLNGERIQALAAKLGEFKGIVSVSLPAGLNATLRDYQKQGLDWLCFLKEYQLGGILADDMGLGKTIQTLAFLLKAKEQRGDKTAKTSLIICPTSLIGNWLKETQKFAPSLKVLVIHGNKRKDLLAQIEQHDLVITTYPLILRDELIYSQIHFEHLILDEAQLIKNAQAKVTQLVKTLRGRFRLCLSGTPLENHLGELKSLMDFCLPGLLGQHTHFLKEFRNPIEKQADKEKLIQLSTRISPFMLRRTKQEVAAELPEKTEIISSLTLEKDQRNLYESIRLVMEKKLRELFAQKGVSSSHIEFLDALLKLRQACCDPRLVKLEQAQNVKSNAKLTWLTENLTEMVEEGRKILIFSQFTGMLSLIEEELQRLNIDYSLLTGKTRSRQTQIDDFQEGRKPVFLISLKAGGTGLNLTTADTVIHFDPWWNPAAERQATDRAHRIGQLNPVFVYKLIAQGTVEEKIHEMQQHKQGLADSILSDKEQGPWQGSAEDLLALLS</sequence>
<evidence type="ECO:0000259" key="5">
    <source>
        <dbReference type="PROSITE" id="PS51192"/>
    </source>
</evidence>
<keyword evidence="3" id="KW-0863">Zinc-finger</keyword>
<dbReference type="GO" id="GO:0016787">
    <property type="term" value="F:hydrolase activity"/>
    <property type="evidence" value="ECO:0007669"/>
    <property type="project" value="UniProtKB-KW"/>
</dbReference>
<keyword evidence="3" id="KW-0862">Zinc</keyword>
<dbReference type="GO" id="GO:0004386">
    <property type="term" value="F:helicase activity"/>
    <property type="evidence" value="ECO:0007669"/>
    <property type="project" value="UniProtKB-KW"/>
</dbReference>
<dbReference type="GO" id="GO:0008270">
    <property type="term" value="F:zinc ion binding"/>
    <property type="evidence" value="ECO:0007669"/>
    <property type="project" value="UniProtKB-KW"/>
</dbReference>
<keyword evidence="1" id="KW-0378">Hydrolase</keyword>
<feature type="domain" description="Helicase C-terminal" evidence="6">
    <location>
        <begin position="927"/>
        <end position="1084"/>
    </location>
</feature>
<dbReference type="Pfam" id="PF00176">
    <property type="entry name" value="SNF2-rel_dom"/>
    <property type="match status" value="1"/>
</dbReference>
<dbReference type="SUPFAM" id="SSF52540">
    <property type="entry name" value="P-loop containing nucleoside triphosphate hydrolases"/>
    <property type="match status" value="2"/>
</dbReference>
<accession>Q12M18</accession>
<reference evidence="7 8" key="1">
    <citation type="submission" date="2006-03" db="EMBL/GenBank/DDBJ databases">
        <title>Complete sequence of Shewanella denitrificans OS217.</title>
        <authorList>
            <consortium name="US DOE Joint Genome Institute"/>
            <person name="Copeland A."/>
            <person name="Lucas S."/>
            <person name="Lapidus A."/>
            <person name="Barry K."/>
            <person name="Detter J.C."/>
            <person name="Glavina del Rio T."/>
            <person name="Hammon N."/>
            <person name="Israni S."/>
            <person name="Dalin E."/>
            <person name="Tice H."/>
            <person name="Pitluck S."/>
            <person name="Brettin T."/>
            <person name="Bruce D."/>
            <person name="Han C."/>
            <person name="Tapia R."/>
            <person name="Gilna P."/>
            <person name="Kiss H."/>
            <person name="Schmutz J."/>
            <person name="Larimer F."/>
            <person name="Land M."/>
            <person name="Hauser L."/>
            <person name="Kyrpides N."/>
            <person name="Lykidis A."/>
            <person name="Richardson P."/>
        </authorList>
    </citation>
    <scope>NUCLEOTIDE SEQUENCE [LARGE SCALE GENOMIC DNA]</scope>
    <source>
        <strain evidence="8">OS217 / ATCC BAA-1090 / DSM 15013</strain>
    </source>
</reference>
<gene>
    <name evidence="7" type="ordered locus">Sden_2228</name>
</gene>
<dbReference type="eggNOG" id="COG0553">
    <property type="taxonomic scope" value="Bacteria"/>
</dbReference>
<dbReference type="InterPro" id="IPR027417">
    <property type="entry name" value="P-loop_NTPase"/>
</dbReference>
<keyword evidence="2" id="KW-0547">Nucleotide-binding</keyword>
<dbReference type="HOGENOM" id="CLU_000315_21_0_6"/>
<dbReference type="CDD" id="cd18793">
    <property type="entry name" value="SF2_C_SNF"/>
    <property type="match status" value="1"/>
</dbReference>
<feature type="domain" description="Helicase ATP-binding" evidence="5">
    <location>
        <begin position="637"/>
        <end position="799"/>
    </location>
</feature>
<dbReference type="EMBL" id="CP000302">
    <property type="protein sequence ID" value="ABE55508.1"/>
    <property type="molecule type" value="Genomic_DNA"/>
</dbReference>
<dbReference type="STRING" id="318161.Sden_2228"/>
<dbReference type="PROSITE" id="PS51192">
    <property type="entry name" value="HELICASE_ATP_BIND_1"/>
    <property type="match status" value="1"/>
</dbReference>
<feature type="domain" description="SWIM-type" evidence="4">
    <location>
        <begin position="73"/>
        <end position="100"/>
    </location>
</feature>
<name>Q12M18_SHEDO</name>
<evidence type="ECO:0000313" key="7">
    <source>
        <dbReference type="EMBL" id="ABE55508.1"/>
    </source>
</evidence>
<dbReference type="Pfam" id="PF00271">
    <property type="entry name" value="Helicase_C"/>
    <property type="match status" value="1"/>
</dbReference>
<dbReference type="InterPro" id="IPR038718">
    <property type="entry name" value="SNF2-like_sf"/>
</dbReference>
<dbReference type="OrthoDB" id="9760715at2"/>
<dbReference type="Gene3D" id="3.40.50.300">
    <property type="entry name" value="P-loop containing nucleotide triphosphate hydrolases"/>
    <property type="match status" value="1"/>
</dbReference>
<dbReference type="GO" id="GO:0005524">
    <property type="term" value="F:ATP binding"/>
    <property type="evidence" value="ECO:0007669"/>
    <property type="project" value="InterPro"/>
</dbReference>
<dbReference type="PROSITE" id="PS50966">
    <property type="entry name" value="ZF_SWIM"/>
    <property type="match status" value="1"/>
</dbReference>
<evidence type="ECO:0000256" key="3">
    <source>
        <dbReference type="PROSITE-ProRule" id="PRU00325"/>
    </source>
</evidence>
<dbReference type="InterPro" id="IPR000330">
    <property type="entry name" value="SNF2_N"/>
</dbReference>
<keyword evidence="2" id="KW-0067">ATP-binding</keyword>
<evidence type="ECO:0000256" key="2">
    <source>
        <dbReference type="ARBA" id="ARBA00022806"/>
    </source>
</evidence>
<keyword evidence="8" id="KW-1185">Reference proteome</keyword>
<proteinExistence type="predicted"/>
<dbReference type="InterPro" id="IPR001650">
    <property type="entry name" value="Helicase_C-like"/>
</dbReference>
<dbReference type="AlphaFoldDB" id="Q12M18"/>
<protein>
    <submittedName>
        <fullName evidence="7">SNF2-related</fullName>
    </submittedName>
</protein>
<dbReference type="RefSeq" id="WP_011496661.1">
    <property type="nucleotide sequence ID" value="NC_007954.1"/>
</dbReference>
<dbReference type="InterPro" id="IPR007527">
    <property type="entry name" value="Znf_SWIM"/>
</dbReference>
<evidence type="ECO:0000256" key="1">
    <source>
        <dbReference type="ARBA" id="ARBA00022801"/>
    </source>
</evidence>
<dbReference type="SMART" id="SM00490">
    <property type="entry name" value="HELICc"/>
    <property type="match status" value="1"/>
</dbReference>
<evidence type="ECO:0000259" key="6">
    <source>
        <dbReference type="PROSITE" id="PS51194"/>
    </source>
</evidence>
<dbReference type="KEGG" id="sdn:Sden_2228"/>
<keyword evidence="2" id="KW-0347">Helicase</keyword>
<dbReference type="InterPro" id="IPR049730">
    <property type="entry name" value="SNF2/RAD54-like_C"/>
</dbReference>
<organism evidence="7 8">
    <name type="scientific">Shewanella denitrificans (strain OS217 / ATCC BAA-1090 / DSM 15013)</name>
    <dbReference type="NCBI Taxonomy" id="318161"/>
    <lineage>
        <taxon>Bacteria</taxon>
        <taxon>Pseudomonadati</taxon>
        <taxon>Pseudomonadota</taxon>
        <taxon>Gammaproteobacteria</taxon>
        <taxon>Alteromonadales</taxon>
        <taxon>Shewanellaceae</taxon>
        <taxon>Shewanella</taxon>
    </lineage>
</organism>
<dbReference type="Proteomes" id="UP000001982">
    <property type="component" value="Chromosome"/>
</dbReference>
<dbReference type="eggNOG" id="COG4715">
    <property type="taxonomic scope" value="Bacteria"/>
</dbReference>
<evidence type="ECO:0000313" key="8">
    <source>
        <dbReference type="Proteomes" id="UP000001982"/>
    </source>
</evidence>
<dbReference type="Pfam" id="PF04434">
    <property type="entry name" value="SWIM"/>
    <property type="match status" value="1"/>
</dbReference>
<dbReference type="CDD" id="cd18012">
    <property type="entry name" value="DEXQc_arch_SWI2_SNF2"/>
    <property type="match status" value="1"/>
</dbReference>
<dbReference type="PANTHER" id="PTHR10799">
    <property type="entry name" value="SNF2/RAD54 HELICASE FAMILY"/>
    <property type="match status" value="1"/>
</dbReference>
<evidence type="ECO:0000259" key="4">
    <source>
        <dbReference type="PROSITE" id="PS50966"/>
    </source>
</evidence>
<dbReference type="InterPro" id="IPR014001">
    <property type="entry name" value="Helicase_ATP-bd"/>
</dbReference>
<dbReference type="PROSITE" id="PS51194">
    <property type="entry name" value="HELICASE_CTER"/>
    <property type="match status" value="1"/>
</dbReference>